<dbReference type="SUPFAM" id="SSF53955">
    <property type="entry name" value="Lysozyme-like"/>
    <property type="match status" value="1"/>
</dbReference>
<gene>
    <name evidence="2" type="ORF">J2W55_002632</name>
</gene>
<dbReference type="InterPro" id="IPR000726">
    <property type="entry name" value="Glyco_hydro_19_cat"/>
</dbReference>
<protein>
    <submittedName>
        <fullName evidence="2">Chitinase</fullName>
    </submittedName>
</protein>
<dbReference type="Gene3D" id="1.10.530.10">
    <property type="match status" value="1"/>
</dbReference>
<evidence type="ECO:0000259" key="1">
    <source>
        <dbReference type="Pfam" id="PF00182"/>
    </source>
</evidence>
<proteinExistence type="predicted"/>
<name>A0ABU1TBL8_9SPHI</name>
<dbReference type="Proteomes" id="UP001247620">
    <property type="component" value="Unassembled WGS sequence"/>
</dbReference>
<evidence type="ECO:0000313" key="3">
    <source>
        <dbReference type="Proteomes" id="UP001247620"/>
    </source>
</evidence>
<dbReference type="EMBL" id="JAVDUU010000002">
    <property type="protein sequence ID" value="MDR6942790.1"/>
    <property type="molecule type" value="Genomic_DNA"/>
</dbReference>
<dbReference type="RefSeq" id="WP_310096325.1">
    <property type="nucleotide sequence ID" value="NZ_JAVDUU010000002.1"/>
</dbReference>
<feature type="domain" description="Glycoside hydrolase family 19 catalytic" evidence="1">
    <location>
        <begin position="86"/>
        <end position="134"/>
    </location>
</feature>
<evidence type="ECO:0000313" key="2">
    <source>
        <dbReference type="EMBL" id="MDR6942790.1"/>
    </source>
</evidence>
<dbReference type="Pfam" id="PF00182">
    <property type="entry name" value="Glyco_hydro_19"/>
    <property type="match status" value="1"/>
</dbReference>
<organism evidence="2 3">
    <name type="scientific">Mucilaginibacter pocheonensis</name>
    <dbReference type="NCBI Taxonomy" id="398050"/>
    <lineage>
        <taxon>Bacteria</taxon>
        <taxon>Pseudomonadati</taxon>
        <taxon>Bacteroidota</taxon>
        <taxon>Sphingobacteriia</taxon>
        <taxon>Sphingobacteriales</taxon>
        <taxon>Sphingobacteriaceae</taxon>
        <taxon>Mucilaginibacter</taxon>
    </lineage>
</organism>
<comment type="caution">
    <text evidence="2">The sequence shown here is derived from an EMBL/GenBank/DDBJ whole genome shotgun (WGS) entry which is preliminary data.</text>
</comment>
<dbReference type="InterPro" id="IPR023346">
    <property type="entry name" value="Lysozyme-like_dom_sf"/>
</dbReference>
<accession>A0ABU1TBL8</accession>
<reference evidence="2 3" key="1">
    <citation type="submission" date="2023-07" db="EMBL/GenBank/DDBJ databases">
        <title>Sorghum-associated microbial communities from plants grown in Nebraska, USA.</title>
        <authorList>
            <person name="Schachtman D."/>
        </authorList>
    </citation>
    <scope>NUCLEOTIDE SEQUENCE [LARGE SCALE GENOMIC DNA]</scope>
    <source>
        <strain evidence="2 3">3262</strain>
    </source>
</reference>
<keyword evidence="3" id="KW-1185">Reference proteome</keyword>
<sequence>MPGSKEFYDGVRPLFGGHLSQGQVDGIEAILKALEDANIADNRKEAYILATIFHECAKTMQPIAEFGKGAGHDYGKKLKMGSGPGHRIPYDAPDELYYGRGYVQLTWYENYENMGRLLHIDLLNNPDLALQPAVAAAILIKGMTGGLFTGRSLGDFFNDNRTDWINARKIINGLDHAGDIAGFAQIFFKALNEVPAVS</sequence>